<keyword evidence="3" id="KW-0862">Zinc</keyword>
<dbReference type="STRING" id="1036808.A0A0C3CW07"/>
<dbReference type="AlphaFoldDB" id="A0A0C3CW07"/>
<dbReference type="GO" id="GO:0005634">
    <property type="term" value="C:nucleus"/>
    <property type="evidence" value="ECO:0007669"/>
    <property type="project" value="TreeGrafter"/>
</dbReference>
<dbReference type="InterPro" id="IPR046341">
    <property type="entry name" value="SET_dom_sf"/>
</dbReference>
<evidence type="ECO:0000256" key="4">
    <source>
        <dbReference type="PROSITE-ProRule" id="PRU00134"/>
    </source>
</evidence>
<evidence type="ECO:0000256" key="1">
    <source>
        <dbReference type="ARBA" id="ARBA00022723"/>
    </source>
</evidence>
<dbReference type="PANTHER" id="PTHR12197:SF251">
    <property type="entry name" value="EG:BACR7C10.4 PROTEIN"/>
    <property type="match status" value="1"/>
</dbReference>
<dbReference type="InterPro" id="IPR002893">
    <property type="entry name" value="Znf_MYND"/>
</dbReference>
<dbReference type="PROSITE" id="PS50865">
    <property type="entry name" value="ZF_MYND_2"/>
    <property type="match status" value="1"/>
</dbReference>
<dbReference type="PROSITE" id="PS01360">
    <property type="entry name" value="ZF_MYND_1"/>
    <property type="match status" value="1"/>
</dbReference>
<evidence type="ECO:0000256" key="2">
    <source>
        <dbReference type="ARBA" id="ARBA00022771"/>
    </source>
</evidence>
<dbReference type="SUPFAM" id="SSF144232">
    <property type="entry name" value="HIT/MYND zinc finger-like"/>
    <property type="match status" value="1"/>
</dbReference>
<dbReference type="Gene3D" id="2.170.270.10">
    <property type="entry name" value="SET domain"/>
    <property type="match status" value="1"/>
</dbReference>
<dbReference type="CDD" id="cd20071">
    <property type="entry name" value="SET_SMYD"/>
    <property type="match status" value="1"/>
</dbReference>
<evidence type="ECO:0000256" key="3">
    <source>
        <dbReference type="ARBA" id="ARBA00022833"/>
    </source>
</evidence>
<dbReference type="SUPFAM" id="SSF82199">
    <property type="entry name" value="SET domain"/>
    <property type="match status" value="1"/>
</dbReference>
<feature type="domain" description="SET" evidence="5">
    <location>
        <begin position="141"/>
        <end position="249"/>
    </location>
</feature>
<protein>
    <recommendedName>
        <fullName evidence="9">MYND-type domain-containing protein</fullName>
    </recommendedName>
</protein>
<dbReference type="GO" id="GO:0008270">
    <property type="term" value="F:zinc ion binding"/>
    <property type="evidence" value="ECO:0007669"/>
    <property type="project" value="UniProtKB-KW"/>
</dbReference>
<dbReference type="EMBL" id="KN822201">
    <property type="protein sequence ID" value="KIM52745.1"/>
    <property type="molecule type" value="Genomic_DNA"/>
</dbReference>
<keyword evidence="2 4" id="KW-0863">Zinc-finger</keyword>
<dbReference type="InterPro" id="IPR050869">
    <property type="entry name" value="H3K4_H4K5_MeTrfase"/>
</dbReference>
<dbReference type="InterPro" id="IPR001214">
    <property type="entry name" value="SET_dom"/>
</dbReference>
<dbReference type="HOGENOM" id="CLU_611183_0_0_1"/>
<dbReference type="Pfam" id="PF00856">
    <property type="entry name" value="SET"/>
    <property type="match status" value="1"/>
</dbReference>
<sequence length="492" mass="54876">MPSCHITVPQNLALQPHPIARNKTVAVTKLSAGTTILTVPCLCKVLLPAEKSLRCDFCLCIPDPNQNALRRCTGCISYWYCDTKCQLAHWRTHKKYCKNFNKYSASRQFSQLESYEKLDMMLLTHLLAELSARDAEETDITEVDTFRSLLPGPVSERISLLTCPLTTNYKPHANPGELFSRFGRNNFVIHSHFTTIAHGIFPLASRLFNHSCLPNAIAKYILTPAAEVQMTVVVIRDVSPDEEILIPYVDPALLETRQKMFKFTYGFTCTCASCRALDNIMSHQSLIDLEDISTHCAALRRHVFPTVTSDNPIISLPDTPPDLNNVPPELQDILQESLLAKLCELFRNASHDGPVEVAQETGLAVLAFYVLIYPPNYPQIGMHALEMAKTAWNAIITSESAGSLNEISRTSLLKQARACLGLSRHILDKVGSEGDAGGPLVEMQVLNGLLKSEANRKGGVNLNGYVLREVSARFTRYLAGKRTEYVRFKRKV</sequence>
<dbReference type="Gene3D" id="6.10.140.2220">
    <property type="match status" value="1"/>
</dbReference>
<reference evidence="8" key="2">
    <citation type="submission" date="2015-01" db="EMBL/GenBank/DDBJ databases">
        <title>Evolutionary Origins and Diversification of the Mycorrhizal Mutualists.</title>
        <authorList>
            <consortium name="DOE Joint Genome Institute"/>
            <consortium name="Mycorrhizal Genomics Consortium"/>
            <person name="Kohler A."/>
            <person name="Kuo A."/>
            <person name="Nagy L.G."/>
            <person name="Floudas D."/>
            <person name="Copeland A."/>
            <person name="Barry K.W."/>
            <person name="Cichocki N."/>
            <person name="Veneault-Fourrey C."/>
            <person name="LaButti K."/>
            <person name="Lindquist E.A."/>
            <person name="Lipzen A."/>
            <person name="Lundell T."/>
            <person name="Morin E."/>
            <person name="Murat C."/>
            <person name="Riley R."/>
            <person name="Ohm R."/>
            <person name="Sun H."/>
            <person name="Tunlid A."/>
            <person name="Henrissat B."/>
            <person name="Grigoriev I.V."/>
            <person name="Hibbett D.S."/>
            <person name="Martin F."/>
        </authorList>
    </citation>
    <scope>NUCLEOTIDE SEQUENCE [LARGE SCALE GENOMIC DNA]</scope>
    <source>
        <strain evidence="8">Foug A</strain>
    </source>
</reference>
<dbReference type="PANTHER" id="PTHR12197">
    <property type="entry name" value="HISTONE-LYSINE N-METHYLTRANSFERASE SMYD"/>
    <property type="match status" value="1"/>
</dbReference>
<dbReference type="Proteomes" id="UP000053989">
    <property type="component" value="Unassembled WGS sequence"/>
</dbReference>
<dbReference type="PROSITE" id="PS50280">
    <property type="entry name" value="SET"/>
    <property type="match status" value="1"/>
</dbReference>
<gene>
    <name evidence="7" type="ORF">SCLCIDRAFT_1223486</name>
</gene>
<reference evidence="7 8" key="1">
    <citation type="submission" date="2014-04" db="EMBL/GenBank/DDBJ databases">
        <authorList>
            <consortium name="DOE Joint Genome Institute"/>
            <person name="Kuo A."/>
            <person name="Kohler A."/>
            <person name="Nagy L.G."/>
            <person name="Floudas D."/>
            <person name="Copeland A."/>
            <person name="Barry K.W."/>
            <person name="Cichocki N."/>
            <person name="Veneault-Fourrey C."/>
            <person name="LaButti K."/>
            <person name="Lindquist E.A."/>
            <person name="Lipzen A."/>
            <person name="Lundell T."/>
            <person name="Morin E."/>
            <person name="Murat C."/>
            <person name="Sun H."/>
            <person name="Tunlid A."/>
            <person name="Henrissat B."/>
            <person name="Grigoriev I.V."/>
            <person name="Hibbett D.S."/>
            <person name="Martin F."/>
            <person name="Nordberg H.P."/>
            <person name="Cantor M.N."/>
            <person name="Hua S.X."/>
        </authorList>
    </citation>
    <scope>NUCLEOTIDE SEQUENCE [LARGE SCALE GENOMIC DNA]</scope>
    <source>
        <strain evidence="7 8">Foug A</strain>
    </source>
</reference>
<evidence type="ECO:0000259" key="5">
    <source>
        <dbReference type="PROSITE" id="PS50280"/>
    </source>
</evidence>
<accession>A0A0C3CW07</accession>
<keyword evidence="1" id="KW-0479">Metal-binding</keyword>
<evidence type="ECO:0000313" key="7">
    <source>
        <dbReference type="EMBL" id="KIM52745.1"/>
    </source>
</evidence>
<evidence type="ECO:0008006" key="9">
    <source>
        <dbReference type="Google" id="ProtNLM"/>
    </source>
</evidence>
<organism evidence="7 8">
    <name type="scientific">Scleroderma citrinum Foug A</name>
    <dbReference type="NCBI Taxonomy" id="1036808"/>
    <lineage>
        <taxon>Eukaryota</taxon>
        <taxon>Fungi</taxon>
        <taxon>Dikarya</taxon>
        <taxon>Basidiomycota</taxon>
        <taxon>Agaricomycotina</taxon>
        <taxon>Agaricomycetes</taxon>
        <taxon>Agaricomycetidae</taxon>
        <taxon>Boletales</taxon>
        <taxon>Sclerodermatineae</taxon>
        <taxon>Sclerodermataceae</taxon>
        <taxon>Scleroderma</taxon>
    </lineage>
</organism>
<keyword evidence="8" id="KW-1185">Reference proteome</keyword>
<name>A0A0C3CW07_9AGAM</name>
<proteinExistence type="predicted"/>
<feature type="domain" description="MYND-type" evidence="6">
    <location>
        <begin position="55"/>
        <end position="97"/>
    </location>
</feature>
<evidence type="ECO:0000313" key="8">
    <source>
        <dbReference type="Proteomes" id="UP000053989"/>
    </source>
</evidence>
<dbReference type="InParanoid" id="A0A0C3CW07"/>
<dbReference type="Gene3D" id="1.10.220.160">
    <property type="match status" value="1"/>
</dbReference>
<evidence type="ECO:0000259" key="6">
    <source>
        <dbReference type="PROSITE" id="PS50865"/>
    </source>
</evidence>
<dbReference type="OrthoDB" id="5945798at2759"/>
<dbReference type="Pfam" id="PF01753">
    <property type="entry name" value="zf-MYND"/>
    <property type="match status" value="1"/>
</dbReference>